<gene>
    <name evidence="1" type="ORF">T01_14409</name>
</gene>
<proteinExistence type="predicted"/>
<protein>
    <submittedName>
        <fullName evidence="1">Uncharacterized protein</fullName>
    </submittedName>
</protein>
<dbReference type="Proteomes" id="UP000054776">
    <property type="component" value="Unassembled WGS sequence"/>
</dbReference>
<reference evidence="1 2" key="1">
    <citation type="submission" date="2015-01" db="EMBL/GenBank/DDBJ databases">
        <title>Evolution of Trichinella species and genotypes.</title>
        <authorList>
            <person name="Korhonen P.K."/>
            <person name="Edoardo P."/>
            <person name="Giuseppe L.R."/>
            <person name="Gasser R.B."/>
        </authorList>
    </citation>
    <scope>NUCLEOTIDE SEQUENCE [LARGE SCALE GENOMIC DNA]</scope>
    <source>
        <strain evidence="1">ISS3</strain>
    </source>
</reference>
<sequence>MKLGRVRRVDRSGRVSINAVHMRKSLVVIDLIVSSAKYPEPYSLK</sequence>
<organism evidence="1 2">
    <name type="scientific">Trichinella spiralis</name>
    <name type="common">Trichina worm</name>
    <dbReference type="NCBI Taxonomy" id="6334"/>
    <lineage>
        <taxon>Eukaryota</taxon>
        <taxon>Metazoa</taxon>
        <taxon>Ecdysozoa</taxon>
        <taxon>Nematoda</taxon>
        <taxon>Enoplea</taxon>
        <taxon>Dorylaimia</taxon>
        <taxon>Trichinellida</taxon>
        <taxon>Trichinellidae</taxon>
        <taxon>Trichinella</taxon>
    </lineage>
</organism>
<dbReference type="EMBL" id="JYDH01001134">
    <property type="protein sequence ID" value="KRY25163.1"/>
    <property type="molecule type" value="Genomic_DNA"/>
</dbReference>
<evidence type="ECO:0000313" key="2">
    <source>
        <dbReference type="Proteomes" id="UP000054776"/>
    </source>
</evidence>
<dbReference type="InParanoid" id="A0A0V1AK29"/>
<evidence type="ECO:0000313" key="1">
    <source>
        <dbReference type="EMBL" id="KRY25163.1"/>
    </source>
</evidence>
<keyword evidence="2" id="KW-1185">Reference proteome</keyword>
<name>A0A0V1AK29_TRISP</name>
<accession>A0A0V1AK29</accession>
<dbReference type="AlphaFoldDB" id="A0A0V1AK29"/>
<comment type="caution">
    <text evidence="1">The sequence shown here is derived from an EMBL/GenBank/DDBJ whole genome shotgun (WGS) entry which is preliminary data.</text>
</comment>